<evidence type="ECO:0000256" key="1">
    <source>
        <dbReference type="SAM" id="MobiDB-lite"/>
    </source>
</evidence>
<feature type="transmembrane region" description="Helical" evidence="2">
    <location>
        <begin position="337"/>
        <end position="360"/>
    </location>
</feature>
<evidence type="ECO:0000313" key="3">
    <source>
        <dbReference type="EMBL" id="KAH8039163.1"/>
    </source>
</evidence>
<name>A0A9J6EX72_RHIMP</name>
<keyword evidence="2" id="KW-0812">Transmembrane</keyword>
<accession>A0A9J6EX72</accession>
<evidence type="ECO:0000313" key="4">
    <source>
        <dbReference type="Proteomes" id="UP000821866"/>
    </source>
</evidence>
<dbReference type="Proteomes" id="UP000821866">
    <property type="component" value="Chromosome 1"/>
</dbReference>
<feature type="transmembrane region" description="Helical" evidence="2">
    <location>
        <begin position="312"/>
        <end position="331"/>
    </location>
</feature>
<sequence length="441" mass="47780">MVMRDALVESSGNFDHLGFFNVHPNLSPRAYNIFASIENAAAAAGIRSRDQRVNSRAYQVRTPDLGLSSTAQYIVTDRSTVADIGYNRATKNDAYNLSLIFVQRGFIAPCLPPDLSCPSRNNALPCPVYFCPPRLSRPLIPQLPASHSPPLHPVSLALWDIFEGTASSSHPKPHGETQQQQWEDGQQTNKSSDSKALSDNAASHAVDIGGRVGGFPGDGKRRRSRVMAAIPRNTAAAAVRDRGDDVAIEILSTAAVAQAGAMKDSARRRRCGRVAARREAAPQSAFKPSLMEAGARSDAALKLLVRNHVTHIIQPTVIVAYASLSSAVYVIACTPYWMLGAFFFLVTVVLEGVFLTLYLCTCFERTRAFLASLFGLKPCEDGALIATGRRSKSRVGRPKPSRLRATVVDTPAGTRSVDLCTGQHSKWGLSRPALCDDLHRS</sequence>
<keyword evidence="4" id="KW-1185">Reference proteome</keyword>
<feature type="compositionally biased region" description="Low complexity" evidence="1">
    <location>
        <begin position="176"/>
        <end position="188"/>
    </location>
</feature>
<reference evidence="3" key="1">
    <citation type="journal article" date="2020" name="Cell">
        <title>Large-Scale Comparative Analyses of Tick Genomes Elucidate Their Genetic Diversity and Vector Capacities.</title>
        <authorList>
            <consortium name="Tick Genome and Microbiome Consortium (TIGMIC)"/>
            <person name="Jia N."/>
            <person name="Wang J."/>
            <person name="Shi W."/>
            <person name="Du L."/>
            <person name="Sun Y."/>
            <person name="Zhan W."/>
            <person name="Jiang J.F."/>
            <person name="Wang Q."/>
            <person name="Zhang B."/>
            <person name="Ji P."/>
            <person name="Bell-Sakyi L."/>
            <person name="Cui X.M."/>
            <person name="Yuan T.T."/>
            <person name="Jiang B.G."/>
            <person name="Yang W.F."/>
            <person name="Lam T.T."/>
            <person name="Chang Q.C."/>
            <person name="Ding S.J."/>
            <person name="Wang X.J."/>
            <person name="Zhu J.G."/>
            <person name="Ruan X.D."/>
            <person name="Zhao L."/>
            <person name="Wei J.T."/>
            <person name="Ye R.Z."/>
            <person name="Que T.C."/>
            <person name="Du C.H."/>
            <person name="Zhou Y.H."/>
            <person name="Cheng J.X."/>
            <person name="Dai P.F."/>
            <person name="Guo W.B."/>
            <person name="Han X.H."/>
            <person name="Huang E.J."/>
            <person name="Li L.F."/>
            <person name="Wei W."/>
            <person name="Gao Y.C."/>
            <person name="Liu J.Z."/>
            <person name="Shao H.Z."/>
            <person name="Wang X."/>
            <person name="Wang C.C."/>
            <person name="Yang T.C."/>
            <person name="Huo Q.B."/>
            <person name="Li W."/>
            <person name="Chen H.Y."/>
            <person name="Chen S.E."/>
            <person name="Zhou L.G."/>
            <person name="Ni X.B."/>
            <person name="Tian J.H."/>
            <person name="Sheng Y."/>
            <person name="Liu T."/>
            <person name="Pan Y.S."/>
            <person name="Xia L.Y."/>
            <person name="Li J."/>
            <person name="Zhao F."/>
            <person name="Cao W.C."/>
        </authorList>
    </citation>
    <scope>NUCLEOTIDE SEQUENCE</scope>
    <source>
        <strain evidence="3">Rmic-2018</strain>
    </source>
</reference>
<keyword evidence="2" id="KW-1133">Transmembrane helix</keyword>
<feature type="region of interest" description="Disordered" evidence="1">
    <location>
        <begin position="167"/>
        <end position="222"/>
    </location>
</feature>
<reference evidence="3" key="2">
    <citation type="submission" date="2021-09" db="EMBL/GenBank/DDBJ databases">
        <authorList>
            <person name="Jia N."/>
            <person name="Wang J."/>
            <person name="Shi W."/>
            <person name="Du L."/>
            <person name="Sun Y."/>
            <person name="Zhan W."/>
            <person name="Jiang J."/>
            <person name="Wang Q."/>
            <person name="Zhang B."/>
            <person name="Ji P."/>
            <person name="Sakyi L.B."/>
            <person name="Cui X."/>
            <person name="Yuan T."/>
            <person name="Jiang B."/>
            <person name="Yang W."/>
            <person name="Lam T.T.-Y."/>
            <person name="Chang Q."/>
            <person name="Ding S."/>
            <person name="Wang X."/>
            <person name="Zhu J."/>
            <person name="Ruan X."/>
            <person name="Zhao L."/>
            <person name="Wei J."/>
            <person name="Que T."/>
            <person name="Du C."/>
            <person name="Cheng J."/>
            <person name="Dai P."/>
            <person name="Han X."/>
            <person name="Huang E."/>
            <person name="Gao Y."/>
            <person name="Liu J."/>
            <person name="Shao H."/>
            <person name="Ye R."/>
            <person name="Li L."/>
            <person name="Wei W."/>
            <person name="Wang X."/>
            <person name="Wang C."/>
            <person name="Huo Q."/>
            <person name="Li W."/>
            <person name="Guo W."/>
            <person name="Chen H."/>
            <person name="Chen S."/>
            <person name="Zhou L."/>
            <person name="Zhou L."/>
            <person name="Ni X."/>
            <person name="Tian J."/>
            <person name="Zhou Y."/>
            <person name="Sheng Y."/>
            <person name="Liu T."/>
            <person name="Pan Y."/>
            <person name="Xia L."/>
            <person name="Li J."/>
            <person name="Zhao F."/>
            <person name="Cao W."/>
        </authorList>
    </citation>
    <scope>NUCLEOTIDE SEQUENCE</scope>
    <source>
        <strain evidence="3">Rmic-2018</strain>
        <tissue evidence="3">Larvae</tissue>
    </source>
</reference>
<organism evidence="3 4">
    <name type="scientific">Rhipicephalus microplus</name>
    <name type="common">Cattle tick</name>
    <name type="synonym">Boophilus microplus</name>
    <dbReference type="NCBI Taxonomy" id="6941"/>
    <lineage>
        <taxon>Eukaryota</taxon>
        <taxon>Metazoa</taxon>
        <taxon>Ecdysozoa</taxon>
        <taxon>Arthropoda</taxon>
        <taxon>Chelicerata</taxon>
        <taxon>Arachnida</taxon>
        <taxon>Acari</taxon>
        <taxon>Parasitiformes</taxon>
        <taxon>Ixodida</taxon>
        <taxon>Ixodoidea</taxon>
        <taxon>Ixodidae</taxon>
        <taxon>Rhipicephalinae</taxon>
        <taxon>Rhipicephalus</taxon>
        <taxon>Boophilus</taxon>
    </lineage>
</organism>
<dbReference type="EMBL" id="JABSTU010000001">
    <property type="protein sequence ID" value="KAH8039163.1"/>
    <property type="molecule type" value="Genomic_DNA"/>
</dbReference>
<keyword evidence="2" id="KW-0472">Membrane</keyword>
<comment type="caution">
    <text evidence="3">The sequence shown here is derived from an EMBL/GenBank/DDBJ whole genome shotgun (WGS) entry which is preliminary data.</text>
</comment>
<dbReference type="AlphaFoldDB" id="A0A9J6EX72"/>
<feature type="compositionally biased region" description="Polar residues" evidence="1">
    <location>
        <begin position="189"/>
        <end position="201"/>
    </location>
</feature>
<gene>
    <name evidence="3" type="ORF">HPB51_005339</name>
</gene>
<evidence type="ECO:0000256" key="2">
    <source>
        <dbReference type="SAM" id="Phobius"/>
    </source>
</evidence>
<protein>
    <submittedName>
        <fullName evidence="3">Uncharacterized protein</fullName>
    </submittedName>
</protein>
<proteinExistence type="predicted"/>